<dbReference type="GO" id="GO:0016020">
    <property type="term" value="C:membrane"/>
    <property type="evidence" value="ECO:0007669"/>
    <property type="project" value="UniProtKB-SubCell"/>
</dbReference>
<evidence type="ECO:0000256" key="3">
    <source>
        <dbReference type="SAM" id="Phobius"/>
    </source>
</evidence>
<dbReference type="GO" id="GO:0022857">
    <property type="term" value="F:transmembrane transporter activity"/>
    <property type="evidence" value="ECO:0007669"/>
    <property type="project" value="InterPro"/>
</dbReference>
<reference evidence="5 6" key="1">
    <citation type="submission" date="2022-03" db="EMBL/GenBank/DDBJ databases">
        <title>Genome data of Colletotrichum spp.</title>
        <authorList>
            <person name="Utami Y.D."/>
            <person name="Hiruma K."/>
        </authorList>
    </citation>
    <scope>NUCLEOTIDE SEQUENCE [LARGE SCALE GENOMIC DNA]</scope>
    <source>
        <strain evidence="5 6">MAFF 239500</strain>
    </source>
</reference>
<comment type="caution">
    <text evidence="5">The sequence shown here is derived from an EMBL/GenBank/DDBJ whole genome shotgun (WGS) entry which is preliminary data.</text>
</comment>
<feature type="transmembrane region" description="Helical" evidence="3">
    <location>
        <begin position="112"/>
        <end position="132"/>
    </location>
</feature>
<dbReference type="RefSeq" id="XP_049133456.1">
    <property type="nucleotide sequence ID" value="XM_049277499.1"/>
</dbReference>
<keyword evidence="3" id="KW-1133">Transmembrane helix</keyword>
<evidence type="ECO:0000313" key="6">
    <source>
        <dbReference type="Proteomes" id="UP001055115"/>
    </source>
</evidence>
<comment type="subcellular location">
    <subcellularLocation>
        <location evidence="1">Membrane</location>
        <topology evidence="1">Multi-pass membrane protein</topology>
    </subcellularLocation>
</comment>
<dbReference type="AlphaFoldDB" id="A0AA37UL45"/>
<feature type="domain" description="Major facilitator superfamily (MFS) profile" evidence="4">
    <location>
        <begin position="338"/>
        <end position="530"/>
    </location>
</feature>
<keyword evidence="6" id="KW-1185">Reference proteome</keyword>
<feature type="transmembrane region" description="Helical" evidence="3">
    <location>
        <begin position="496"/>
        <end position="516"/>
    </location>
</feature>
<feature type="transmembrane region" description="Helical" evidence="3">
    <location>
        <begin position="373"/>
        <end position="396"/>
    </location>
</feature>
<dbReference type="GeneID" id="73332089"/>
<dbReference type="InterPro" id="IPR036259">
    <property type="entry name" value="MFS_trans_sf"/>
</dbReference>
<evidence type="ECO:0000256" key="2">
    <source>
        <dbReference type="SAM" id="MobiDB-lite"/>
    </source>
</evidence>
<keyword evidence="3" id="KW-0472">Membrane</keyword>
<gene>
    <name evidence="5" type="ORF">ColSpa_11287</name>
</gene>
<dbReference type="Gene3D" id="1.20.1250.20">
    <property type="entry name" value="MFS general substrate transporter like domains"/>
    <property type="match status" value="2"/>
</dbReference>
<dbReference type="EMBL" id="BQXU01000044">
    <property type="protein sequence ID" value="GKT51106.1"/>
    <property type="molecule type" value="Genomic_DNA"/>
</dbReference>
<dbReference type="SUPFAM" id="SSF103473">
    <property type="entry name" value="MFS general substrate transporter"/>
    <property type="match status" value="1"/>
</dbReference>
<evidence type="ECO:0000259" key="4">
    <source>
        <dbReference type="PROSITE" id="PS50850"/>
    </source>
</evidence>
<dbReference type="PANTHER" id="PTHR23539">
    <property type="entry name" value="MFS TRANSPORTER"/>
    <property type="match status" value="1"/>
</dbReference>
<feature type="transmembrane region" description="Helical" evidence="3">
    <location>
        <begin position="339"/>
        <end position="361"/>
    </location>
</feature>
<feature type="region of interest" description="Disordered" evidence="2">
    <location>
        <begin position="288"/>
        <end position="313"/>
    </location>
</feature>
<accession>A0AA37UL45</accession>
<dbReference type="PROSITE" id="PS50850">
    <property type="entry name" value="MFS"/>
    <property type="match status" value="1"/>
</dbReference>
<feature type="transmembrane region" description="Helical" evidence="3">
    <location>
        <begin position="242"/>
        <end position="263"/>
    </location>
</feature>
<protein>
    <submittedName>
        <fullName evidence="5">MFS-type transporter</fullName>
    </submittedName>
</protein>
<proteinExistence type="predicted"/>
<sequence length="530" mass="56205">MDAKDYRTYPRNAVSLESLRPVERGSETVAKQDVPVNASASAPPTIANMLMDEGDTQEESEPTDVRDAKLMRRARWALFVMAFFMGDVEDGLGPFLGVYLQKHGWAPGLRGTVTTVGGVASIIATGPIGAFIDATDHKRLLVAVFALLVGASQGLNLITTHPGLVFTTQIVSAVAGTSMVPLLVALTLGVCTPDREGDDAYNSKNKHSFRNLNGRNQAANHAGNMVSAGLAGLLGSRFGLQAVFYLVMAFCTATTASVFLLPARAINHAVARGKPDVDDGIKDVVLQQDTQKTGKTGTDEEAERGGVPPREAPITSWRTKMKNKFSNSALRILLKNRPLVVVAITIFLFHLGNASILFVYGQALVAAGEGDPAGTTGLTVIIAQGTMIVVSLLTSWLAGRRGYWFAILVSYAALPIRAAVAGHVIKSWGVWPVQILDGIGAGIQSVAIPGLLAVMMAGTGHVNVTFGIVGGMTRQTGAAISHSLGGWMVQAKGYSFALYLSGVFPLVSLALWTGFYKMLRPVMDRKPGSE</sequence>
<keyword evidence="3" id="KW-0812">Transmembrane</keyword>
<evidence type="ECO:0000313" key="5">
    <source>
        <dbReference type="EMBL" id="GKT51106.1"/>
    </source>
</evidence>
<organism evidence="5 6">
    <name type="scientific">Colletotrichum spaethianum</name>
    <dbReference type="NCBI Taxonomy" id="700344"/>
    <lineage>
        <taxon>Eukaryota</taxon>
        <taxon>Fungi</taxon>
        <taxon>Dikarya</taxon>
        <taxon>Ascomycota</taxon>
        <taxon>Pezizomycotina</taxon>
        <taxon>Sordariomycetes</taxon>
        <taxon>Hypocreomycetidae</taxon>
        <taxon>Glomerellales</taxon>
        <taxon>Glomerellaceae</taxon>
        <taxon>Colletotrichum</taxon>
        <taxon>Colletotrichum spaethianum species complex</taxon>
    </lineage>
</organism>
<dbReference type="Pfam" id="PF07690">
    <property type="entry name" value="MFS_1"/>
    <property type="match status" value="1"/>
</dbReference>
<feature type="transmembrane region" description="Helical" evidence="3">
    <location>
        <begin position="403"/>
        <end position="425"/>
    </location>
</feature>
<dbReference type="InterPro" id="IPR011701">
    <property type="entry name" value="MFS"/>
</dbReference>
<feature type="transmembrane region" description="Helical" evidence="3">
    <location>
        <begin position="139"/>
        <end position="158"/>
    </location>
</feature>
<dbReference type="Proteomes" id="UP001055115">
    <property type="component" value="Unassembled WGS sequence"/>
</dbReference>
<feature type="transmembrane region" description="Helical" evidence="3">
    <location>
        <begin position="76"/>
        <end position="100"/>
    </location>
</feature>
<evidence type="ECO:0000256" key="1">
    <source>
        <dbReference type="ARBA" id="ARBA00004141"/>
    </source>
</evidence>
<dbReference type="InterPro" id="IPR020846">
    <property type="entry name" value="MFS_dom"/>
</dbReference>
<dbReference type="PANTHER" id="PTHR23539:SF1">
    <property type="entry name" value="MAJOR FACILITATOR SUPERFAMILY (MFS) PROFILE DOMAIN-CONTAINING PROTEIN"/>
    <property type="match status" value="1"/>
</dbReference>
<name>A0AA37UL45_9PEZI</name>